<protein>
    <submittedName>
        <fullName evidence="2">Glutathione S-transferase N-terminal domain-containing protein</fullName>
    </submittedName>
</protein>
<dbReference type="InterPro" id="IPR002109">
    <property type="entry name" value="Glutaredoxin"/>
</dbReference>
<dbReference type="PROSITE" id="PS51354">
    <property type="entry name" value="GLUTAREDOXIN_2"/>
    <property type="match status" value="1"/>
</dbReference>
<feature type="domain" description="Glutaredoxin" evidence="1">
    <location>
        <begin position="4"/>
        <end position="63"/>
    </location>
</feature>
<dbReference type="SUPFAM" id="SSF52833">
    <property type="entry name" value="Thioredoxin-like"/>
    <property type="match status" value="1"/>
</dbReference>
<dbReference type="InterPro" id="IPR036249">
    <property type="entry name" value="Thioredoxin-like_sf"/>
</dbReference>
<dbReference type="Proteomes" id="UP000809243">
    <property type="component" value="Unassembled WGS sequence"/>
</dbReference>
<dbReference type="PANTHER" id="PTHR34386">
    <property type="entry name" value="GLUTAREDOXIN"/>
    <property type="match status" value="1"/>
</dbReference>
<name>A0A938YTQ9_9ARCH</name>
<gene>
    <name evidence="2" type="ORF">JW744_05765</name>
</gene>
<dbReference type="PANTHER" id="PTHR34386:SF1">
    <property type="entry name" value="GLUTAREDOXIN-LIKE PROTEIN NRDH"/>
    <property type="match status" value="1"/>
</dbReference>
<organism evidence="2 3">
    <name type="scientific">Candidatus Iainarchaeum sp</name>
    <dbReference type="NCBI Taxonomy" id="3101447"/>
    <lineage>
        <taxon>Archaea</taxon>
        <taxon>Candidatus Iainarchaeota</taxon>
        <taxon>Candidatus Iainarchaeia</taxon>
        <taxon>Candidatus Iainarchaeales</taxon>
        <taxon>Candidatus Iainarchaeaceae</taxon>
        <taxon>Candidatus Iainarchaeum</taxon>
    </lineage>
</organism>
<evidence type="ECO:0000313" key="3">
    <source>
        <dbReference type="Proteomes" id="UP000809243"/>
    </source>
</evidence>
<accession>A0A938YTQ9</accession>
<dbReference type="InterPro" id="IPR051548">
    <property type="entry name" value="Grx-like_ET"/>
</dbReference>
<dbReference type="AlphaFoldDB" id="A0A938YTQ9"/>
<dbReference type="EMBL" id="JAFGDB010000102">
    <property type="protein sequence ID" value="MBN2067947.1"/>
    <property type="molecule type" value="Genomic_DNA"/>
</dbReference>
<dbReference type="Pfam" id="PF00462">
    <property type="entry name" value="Glutaredoxin"/>
    <property type="match status" value="1"/>
</dbReference>
<reference evidence="2" key="1">
    <citation type="submission" date="2021-01" db="EMBL/GenBank/DDBJ databases">
        <title>Active Sulfur Cycling in an Early Earth Analoge.</title>
        <authorList>
            <person name="Hahn C.R."/>
            <person name="Youssef N.H."/>
            <person name="Elshahed M."/>
        </authorList>
    </citation>
    <scope>NUCLEOTIDE SEQUENCE</scope>
    <source>
        <strain evidence="2">Zod_Metabat.1151</strain>
    </source>
</reference>
<comment type="caution">
    <text evidence="2">The sequence shown here is derived from an EMBL/GenBank/DDBJ whole genome shotgun (WGS) entry which is preliminary data.</text>
</comment>
<dbReference type="GO" id="GO:0045454">
    <property type="term" value="P:cell redox homeostasis"/>
    <property type="evidence" value="ECO:0007669"/>
    <property type="project" value="TreeGrafter"/>
</dbReference>
<sequence>MSKVIVYSTPTCPFCTMAEDFFRQNSVGFEHVDVSSSPERLQEMMGKSGQTGVPVIDIDGKIIVGFDEMAIRAALKL</sequence>
<dbReference type="GO" id="GO:0009055">
    <property type="term" value="F:electron transfer activity"/>
    <property type="evidence" value="ECO:0007669"/>
    <property type="project" value="TreeGrafter"/>
</dbReference>
<evidence type="ECO:0000259" key="1">
    <source>
        <dbReference type="Pfam" id="PF00462"/>
    </source>
</evidence>
<dbReference type="Gene3D" id="3.40.30.10">
    <property type="entry name" value="Glutaredoxin"/>
    <property type="match status" value="1"/>
</dbReference>
<evidence type="ECO:0000313" key="2">
    <source>
        <dbReference type="EMBL" id="MBN2067947.1"/>
    </source>
</evidence>
<dbReference type="CDD" id="cd02976">
    <property type="entry name" value="NrdH"/>
    <property type="match status" value="1"/>
</dbReference>
<proteinExistence type="predicted"/>